<organism evidence="1 2">
    <name type="scientific">Vibrio campbellii (strain ATCC BAA-1116)</name>
    <dbReference type="NCBI Taxonomy" id="2902295"/>
    <lineage>
        <taxon>Bacteria</taxon>
        <taxon>Pseudomonadati</taxon>
        <taxon>Pseudomonadota</taxon>
        <taxon>Gammaproteobacteria</taxon>
        <taxon>Vibrionales</taxon>
        <taxon>Vibrionaceae</taxon>
        <taxon>Vibrio</taxon>
    </lineage>
</organism>
<dbReference type="PATRIC" id="fig|338187.36.peg.2081"/>
<evidence type="ECO:0000313" key="1">
    <source>
        <dbReference type="EMBL" id="ABU71118.1"/>
    </source>
</evidence>
<sequence length="395" mass="45246">MCNAFEIISEGKERMIKKTSLLAIMAIAPYPSSTFAVQADTFIKALHHNDTAKRYTDEYVKDIFLLQPDSDYSNIDYSSEWLLNDITWQQAWGDFKSHYDAEPSETVSLSLFTKEAGYTKARPKVEFSEVQLNPGSVSVPGSFFYHNDPLAVRANVVKAQVDPDIYHKAWSIFSAEDDYYSFNVHALVSKFALAVQIVRDKSHIIEESSWRRNGIYTDVIDRFLNDTYRLNQISESDKEYLITVLNGSINSVINPYKHNRKYLKTQYRLARLSAALVDRVGYIDFPCNSDFEYRGSQNTRNQCFVDMTDKALWTWYTQEFSQAITPKYSHTSQQKSFLTNLLNTLLPLAVAMEGLSSFDFFTTSEAAELGAEGIWEDEEVAASQEAFITEYCEID</sequence>
<gene>
    <name evidence="1" type="ordered locus">VIBHAR_02153</name>
</gene>
<accession>A7MVU7</accession>
<reference evidence="1 2" key="1">
    <citation type="submission" date="2007-08" db="EMBL/GenBank/DDBJ databases">
        <authorList>
            <consortium name="The Vibrio harveyi Genome Sequencing Project"/>
            <person name="Bassler B."/>
            <person name="Clifton S.W."/>
            <person name="Fulton L."/>
            <person name="Delehaunty K."/>
            <person name="Fronick C."/>
            <person name="Harrison M."/>
            <person name="Markivic C."/>
            <person name="Fulton R."/>
            <person name="Tin-Wollam A.-M."/>
            <person name="Shah N."/>
            <person name="Pepin K."/>
            <person name="Nash W."/>
            <person name="Thiruvilangam P."/>
            <person name="Bhonagiri V."/>
            <person name="Waters C."/>
            <person name="Tu K.C."/>
            <person name="Irgon J."/>
            <person name="Wilson R.K."/>
        </authorList>
    </citation>
    <scope>NUCLEOTIDE SEQUENCE [LARGE SCALE GENOMIC DNA]</scope>
    <source>
        <strain evidence="2">ATCC BAA-1116 / BB120</strain>
    </source>
</reference>
<protein>
    <submittedName>
        <fullName evidence="1">Uncharacterized protein</fullName>
    </submittedName>
</protein>
<name>A7MVU7_VIBC1</name>
<dbReference type="Proteomes" id="UP000008152">
    <property type="component" value="Chromosome I"/>
</dbReference>
<dbReference type="EMBL" id="CP000789">
    <property type="protein sequence ID" value="ABU71118.1"/>
    <property type="molecule type" value="Genomic_DNA"/>
</dbReference>
<evidence type="ECO:0000313" key="2">
    <source>
        <dbReference type="Proteomes" id="UP000008152"/>
    </source>
</evidence>
<dbReference type="AlphaFoldDB" id="A7MVU7"/>
<proteinExistence type="predicted"/>
<dbReference type="KEGG" id="vha:VIBHAR_02153"/>